<dbReference type="CDD" id="cd07043">
    <property type="entry name" value="STAS_anti-anti-sigma_factors"/>
    <property type="match status" value="1"/>
</dbReference>
<organism evidence="2 3">
    <name type="scientific">Streptomyces viridosporus (strain ATCC 14672 / DSM 40746 / JCM 4963 / KCTC 9882 / NRRL B-12104 / FH 1290)</name>
    <name type="common">Streptomyces ghanaensis</name>
    <dbReference type="NCBI Taxonomy" id="566461"/>
    <lineage>
        <taxon>Bacteria</taxon>
        <taxon>Bacillati</taxon>
        <taxon>Actinomycetota</taxon>
        <taxon>Actinomycetes</taxon>
        <taxon>Kitasatosporales</taxon>
        <taxon>Streptomycetaceae</taxon>
        <taxon>Streptomyces</taxon>
    </lineage>
</organism>
<dbReference type="Gene3D" id="3.30.750.24">
    <property type="entry name" value="STAS domain"/>
    <property type="match status" value="1"/>
</dbReference>
<evidence type="ECO:0000259" key="1">
    <source>
        <dbReference type="PROSITE" id="PS50801"/>
    </source>
</evidence>
<sequence>MHGWGNRCPTRCLTRARGPVRTISRAPDRRAGGVGDTRMVCRERGSLSTSADEETVSDACAARPGLSIGYENVDGTRVVVLRGEIDHHHRDGPQEALLPPEGSPRTVADFGGATFMDPSGVDVLIATHQAGGRLRLVGGRELVRCVMAFVGIDVFIPCHPTVEAALTS</sequence>
<evidence type="ECO:0000313" key="2">
    <source>
        <dbReference type="EMBL" id="EFE65550.2"/>
    </source>
</evidence>
<dbReference type="InterPro" id="IPR002645">
    <property type="entry name" value="STAS_dom"/>
</dbReference>
<feature type="domain" description="STAS" evidence="1">
    <location>
        <begin position="66"/>
        <end position="168"/>
    </location>
</feature>
<reference evidence="3" key="1">
    <citation type="submission" date="2008-12" db="EMBL/GenBank/DDBJ databases">
        <title>Annotation of Streptomyces ghanaensis ATCC 14672.</title>
        <authorList>
            <consortium name="The Broad Institute Genome Sequencing Platform"/>
            <consortium name="Broad Institute Microbial Sequencing Center"/>
            <person name="Fischbach M."/>
            <person name="Ward D."/>
            <person name="Young S."/>
            <person name="Kodira C.D."/>
            <person name="Zeng Q."/>
            <person name="Koehrsen M."/>
            <person name="Godfrey P."/>
            <person name="Alvarado L."/>
            <person name="Berlin A.M."/>
            <person name="Borenstein D."/>
            <person name="Chen Z."/>
            <person name="Engels R."/>
            <person name="Freedman E."/>
            <person name="Gellesch M."/>
            <person name="Goldberg J."/>
            <person name="Griggs A."/>
            <person name="Gujja S."/>
            <person name="Heiman D.I."/>
            <person name="Hepburn T.A."/>
            <person name="Howarth C."/>
            <person name="Jen D."/>
            <person name="Larson L."/>
            <person name="Lewis B."/>
            <person name="Mehta T."/>
            <person name="Park D."/>
            <person name="Pearson M."/>
            <person name="Roberts A."/>
            <person name="Saif S."/>
            <person name="Shea T.D."/>
            <person name="Shenoy N."/>
            <person name="Sisk P."/>
            <person name="Stolte C."/>
            <person name="Sykes S.N."/>
            <person name="Walk T."/>
            <person name="White J."/>
            <person name="Yandava C."/>
            <person name="Straight P."/>
            <person name="Clardy J."/>
            <person name="Hung D."/>
            <person name="Kolter R."/>
            <person name="Mekalanos J."/>
            <person name="Walker S."/>
            <person name="Walsh C.T."/>
            <person name="Wieland B.L.C."/>
            <person name="Ilzarbe M."/>
            <person name="Galagan J."/>
            <person name="Nusbaum C."/>
            <person name="Birren B."/>
        </authorList>
    </citation>
    <scope>NUCLEOTIDE SEQUENCE [LARGE SCALE GENOMIC DNA]</scope>
    <source>
        <strain evidence="3">ATCC 14672 / DSM 40746 / JCM 4963 / KCTC 9882 / NRRL B-12104 / FH 1290</strain>
    </source>
</reference>
<dbReference type="EMBL" id="DS999641">
    <property type="protein sequence ID" value="EFE65550.2"/>
    <property type="molecule type" value="Genomic_DNA"/>
</dbReference>
<dbReference type="SUPFAM" id="SSF52091">
    <property type="entry name" value="SpoIIaa-like"/>
    <property type="match status" value="1"/>
</dbReference>
<accession>D6A1I8</accession>
<dbReference type="AlphaFoldDB" id="D6A1I8"/>
<dbReference type="Proteomes" id="UP000003824">
    <property type="component" value="Unassembled WGS sequence"/>
</dbReference>
<dbReference type="Pfam" id="PF01740">
    <property type="entry name" value="STAS"/>
    <property type="match status" value="1"/>
</dbReference>
<protein>
    <submittedName>
        <fullName evidence="2">Anti-sigma factor antagonist</fullName>
    </submittedName>
</protein>
<dbReference type="InterPro" id="IPR036513">
    <property type="entry name" value="STAS_dom_sf"/>
</dbReference>
<gene>
    <name evidence="2" type="ORF">SSFG_00804</name>
</gene>
<name>D6A1I8_STRV1</name>
<evidence type="ECO:0000313" key="3">
    <source>
        <dbReference type="Proteomes" id="UP000003824"/>
    </source>
</evidence>
<dbReference type="PROSITE" id="PS50801">
    <property type="entry name" value="STAS"/>
    <property type="match status" value="1"/>
</dbReference>
<proteinExistence type="predicted"/>